<feature type="transmembrane region" description="Helical" evidence="9">
    <location>
        <begin position="334"/>
        <end position="353"/>
    </location>
</feature>
<feature type="transmembrane region" description="Helical" evidence="9">
    <location>
        <begin position="310"/>
        <end position="328"/>
    </location>
</feature>
<feature type="transmembrane region" description="Helical" evidence="9">
    <location>
        <begin position="99"/>
        <end position="121"/>
    </location>
</feature>
<feature type="transmembrane region" description="Helical" evidence="9">
    <location>
        <begin position="365"/>
        <end position="384"/>
    </location>
</feature>
<dbReference type="EMBL" id="JADOUE010000001">
    <property type="protein sequence ID" value="MBG6122272.1"/>
    <property type="molecule type" value="Genomic_DNA"/>
</dbReference>
<feature type="transmembrane region" description="Helical" evidence="9">
    <location>
        <begin position="169"/>
        <end position="188"/>
    </location>
</feature>
<evidence type="ECO:0000256" key="7">
    <source>
        <dbReference type="ARBA" id="ARBA00024033"/>
    </source>
</evidence>
<evidence type="ECO:0000256" key="4">
    <source>
        <dbReference type="ARBA" id="ARBA00022692"/>
    </source>
</evidence>
<evidence type="ECO:0000256" key="9">
    <source>
        <dbReference type="SAM" id="Phobius"/>
    </source>
</evidence>
<evidence type="ECO:0000313" key="10">
    <source>
        <dbReference type="EMBL" id="MBG6122272.1"/>
    </source>
</evidence>
<evidence type="ECO:0000256" key="5">
    <source>
        <dbReference type="ARBA" id="ARBA00022989"/>
    </source>
</evidence>
<keyword evidence="6 9" id="KW-0472">Membrane</keyword>
<feature type="transmembrane region" description="Helical" evidence="9">
    <location>
        <begin position="404"/>
        <end position="423"/>
    </location>
</feature>
<comment type="similarity">
    <text evidence="7">Belongs to the glycosyltransferase 87 family.</text>
</comment>
<keyword evidence="10" id="KW-0328">Glycosyltransferase</keyword>
<name>A0A931E1P9_9CORY</name>
<dbReference type="GO" id="GO:0016758">
    <property type="term" value="F:hexosyltransferase activity"/>
    <property type="evidence" value="ECO:0007669"/>
    <property type="project" value="InterPro"/>
</dbReference>
<reference evidence="10" key="1">
    <citation type="submission" date="2020-11" db="EMBL/GenBank/DDBJ databases">
        <title>Sequencing the genomes of 1000 actinobacteria strains.</title>
        <authorList>
            <person name="Klenk H.-P."/>
        </authorList>
    </citation>
    <scope>NUCLEOTIDE SEQUENCE</scope>
    <source>
        <strain evidence="10">DSM 45632</strain>
    </source>
</reference>
<comment type="caution">
    <text evidence="10">The sequence shown here is derived from an EMBL/GenBank/DDBJ whole genome shotgun (WGS) entry which is preliminary data.</text>
</comment>
<dbReference type="EC" id="2.4.1.-" evidence="10"/>
<evidence type="ECO:0000256" key="3">
    <source>
        <dbReference type="ARBA" id="ARBA00022679"/>
    </source>
</evidence>
<evidence type="ECO:0000256" key="6">
    <source>
        <dbReference type="ARBA" id="ARBA00023136"/>
    </source>
</evidence>
<dbReference type="AlphaFoldDB" id="A0A931E1P9"/>
<keyword evidence="5 9" id="KW-1133">Transmembrane helix</keyword>
<dbReference type="GO" id="GO:0005886">
    <property type="term" value="C:plasma membrane"/>
    <property type="evidence" value="ECO:0007669"/>
    <property type="project" value="UniProtKB-SubCell"/>
</dbReference>
<feature type="transmembrane region" description="Helical" evidence="9">
    <location>
        <begin position="7"/>
        <end position="26"/>
    </location>
</feature>
<feature type="transmembrane region" description="Helical" evidence="9">
    <location>
        <begin position="194"/>
        <end position="215"/>
    </location>
</feature>
<feature type="transmembrane region" description="Helical" evidence="9">
    <location>
        <begin position="284"/>
        <end position="303"/>
    </location>
</feature>
<keyword evidence="11" id="KW-1185">Reference proteome</keyword>
<evidence type="ECO:0000256" key="2">
    <source>
        <dbReference type="ARBA" id="ARBA00022475"/>
    </source>
</evidence>
<dbReference type="RefSeq" id="WP_196824691.1">
    <property type="nucleotide sequence ID" value="NZ_CP046980.1"/>
</dbReference>
<dbReference type="Pfam" id="PF09594">
    <property type="entry name" value="GT87"/>
    <property type="match status" value="1"/>
</dbReference>
<proteinExistence type="inferred from homology"/>
<evidence type="ECO:0000256" key="1">
    <source>
        <dbReference type="ARBA" id="ARBA00004651"/>
    </source>
</evidence>
<accession>A0A931E1P9</accession>
<protein>
    <submittedName>
        <fullName evidence="10">Alpha-1,2-mannosyltransferase</fullName>
        <ecNumber evidence="10">2.4.1.-</ecNumber>
    </submittedName>
</protein>
<feature type="transmembrane region" description="Helical" evidence="9">
    <location>
        <begin position="70"/>
        <end position="92"/>
    </location>
</feature>
<dbReference type="Proteomes" id="UP000658613">
    <property type="component" value="Unassembled WGS sequence"/>
</dbReference>
<feature type="region of interest" description="Disordered" evidence="8">
    <location>
        <begin position="433"/>
        <end position="452"/>
    </location>
</feature>
<evidence type="ECO:0000256" key="8">
    <source>
        <dbReference type="SAM" id="MobiDB-lite"/>
    </source>
</evidence>
<organism evidence="10 11">
    <name type="scientific">Corynebacterium aquatimens</name>
    <dbReference type="NCBI Taxonomy" id="1190508"/>
    <lineage>
        <taxon>Bacteria</taxon>
        <taxon>Bacillati</taxon>
        <taxon>Actinomycetota</taxon>
        <taxon>Actinomycetes</taxon>
        <taxon>Mycobacteriales</taxon>
        <taxon>Corynebacteriaceae</taxon>
        <taxon>Corynebacterium</taxon>
    </lineage>
</organism>
<dbReference type="InterPro" id="IPR018584">
    <property type="entry name" value="GT87"/>
</dbReference>
<feature type="transmembrane region" description="Helical" evidence="9">
    <location>
        <begin position="222"/>
        <end position="243"/>
    </location>
</feature>
<keyword evidence="2" id="KW-1003">Cell membrane</keyword>
<comment type="subcellular location">
    <subcellularLocation>
        <location evidence="1">Cell membrane</location>
        <topology evidence="1">Multi-pass membrane protein</topology>
    </subcellularLocation>
</comment>
<feature type="transmembrane region" description="Helical" evidence="9">
    <location>
        <begin position="141"/>
        <end position="162"/>
    </location>
</feature>
<keyword evidence="4 9" id="KW-0812">Transmembrane</keyword>
<keyword evidence="3 10" id="KW-0808">Transferase</keyword>
<gene>
    <name evidence="10" type="ORF">IW254_001241</name>
</gene>
<sequence length="452" mass="49210">MKRLTGQTTILCILSVLVGLFGYQYWVTDDYIKTVFDPWPFEGGMPLDLWIYMRGGERVLDGVPLYDGGIFGRLPFTYTPFAAAIFALVSTLNDATITLLWHTTTVLGTVLVVALCVVAYAPTQRKTVDATTQGERRGAGVFRRQASTALLVLLLAAFFLLGTEPLQGSLYWGQINVILMALVFLDFLPRKSALPGIGVGLAAGIKLTPAIFGILFLLQRRWWAAAGSFITFLVTVGIGYLLVPDAQQFWTHAIFSSDRVGKHNNPGAQSIRSLMERTLGTDSTVLWLVLALVFFGFILWVAWQALRVDDVPAAVGLIGIGACMISPFSWYHHWVWIVPFGVALLFAVNRLLTTLTPRGDALLDQVIGALSMAALALYCLPLVSVTVNVAAQDPYRPGTGPWELGYMATAVIAPAIYVAAIYVSRPRRSIATESLSGPPATNRPDSKSFGTS</sequence>
<evidence type="ECO:0000313" key="11">
    <source>
        <dbReference type="Proteomes" id="UP000658613"/>
    </source>
</evidence>